<protein>
    <submittedName>
        <fullName evidence="13">Uncharacterized protein</fullName>
    </submittedName>
</protein>
<dbReference type="Gene3D" id="1.10.150.510">
    <property type="entry name" value="Receptor activity modifying family"/>
    <property type="match status" value="1"/>
</dbReference>
<evidence type="ECO:0000256" key="7">
    <source>
        <dbReference type="ARBA" id="ARBA00022989"/>
    </source>
</evidence>
<gene>
    <name evidence="13" type="ORF">R3I93_005449</name>
</gene>
<evidence type="ECO:0000256" key="1">
    <source>
        <dbReference type="ARBA" id="ARBA00004251"/>
    </source>
</evidence>
<dbReference type="Proteomes" id="UP001364617">
    <property type="component" value="Unassembled WGS sequence"/>
</dbReference>
<evidence type="ECO:0000313" key="14">
    <source>
        <dbReference type="Proteomes" id="UP001364617"/>
    </source>
</evidence>
<sequence>MERSEACVISARFIVCLAFAVLVKGEENPWTLSKRCKRLPCDKVTFDATVHESCVLPFTQNMATTDYQLSCPWPTTRRHYVTLMMCLENLSNNTCCMDASHRHHILMEIHEVYFSLCLYMKDPGVPILLLLIVPCVIAPLIIPFLCQYFKISP</sequence>
<comment type="similarity">
    <text evidence="2">Belongs to the RAMP family.</text>
</comment>
<dbReference type="GO" id="GO:0006886">
    <property type="term" value="P:intracellular protein transport"/>
    <property type="evidence" value="ECO:0007669"/>
    <property type="project" value="InterPro"/>
</dbReference>
<dbReference type="PANTHER" id="PTHR14076">
    <property type="entry name" value="RECEPTOR ACTIVITY MODIFYING PROTEIN RAMP"/>
    <property type="match status" value="1"/>
</dbReference>
<accession>A0AAN9DCU5</accession>
<organism evidence="13 14">
    <name type="scientific">Phoxinus phoxinus</name>
    <name type="common">Eurasian minnow</name>
    <dbReference type="NCBI Taxonomy" id="58324"/>
    <lineage>
        <taxon>Eukaryota</taxon>
        <taxon>Metazoa</taxon>
        <taxon>Chordata</taxon>
        <taxon>Craniata</taxon>
        <taxon>Vertebrata</taxon>
        <taxon>Euteleostomi</taxon>
        <taxon>Actinopterygii</taxon>
        <taxon>Neopterygii</taxon>
        <taxon>Teleostei</taxon>
        <taxon>Ostariophysi</taxon>
        <taxon>Cypriniformes</taxon>
        <taxon>Leuciscidae</taxon>
        <taxon>Phoxininae</taxon>
        <taxon>Phoxinus</taxon>
    </lineage>
</organism>
<name>A0AAN9DCU5_9TELE</name>
<reference evidence="13 14" key="1">
    <citation type="submission" date="2024-02" db="EMBL/GenBank/DDBJ databases">
        <title>Chromosome-level genome assembly of the Eurasian Minnow (Phoxinus phoxinus).</title>
        <authorList>
            <person name="Oriowo T.O."/>
            <person name="Martin S."/>
            <person name="Stange M."/>
            <person name="Chrysostomakis Y."/>
            <person name="Brown T."/>
            <person name="Winkler S."/>
            <person name="Kukowka S."/>
            <person name="Myers E.W."/>
            <person name="Bohne A."/>
        </authorList>
    </citation>
    <scope>NUCLEOTIDE SEQUENCE [LARGE SCALE GENOMIC DNA]</scope>
    <source>
        <strain evidence="13">ZFMK-TIS-60720</strain>
        <tissue evidence="13">Whole Organism</tissue>
    </source>
</reference>
<feature type="chain" id="PRO_5042831337" evidence="12">
    <location>
        <begin position="26"/>
        <end position="153"/>
    </location>
</feature>
<evidence type="ECO:0000256" key="2">
    <source>
        <dbReference type="ARBA" id="ARBA00007087"/>
    </source>
</evidence>
<evidence type="ECO:0000256" key="12">
    <source>
        <dbReference type="SAM" id="SignalP"/>
    </source>
</evidence>
<dbReference type="GO" id="GO:0015026">
    <property type="term" value="F:coreceptor activity"/>
    <property type="evidence" value="ECO:0007669"/>
    <property type="project" value="InterPro"/>
</dbReference>
<evidence type="ECO:0000256" key="11">
    <source>
        <dbReference type="SAM" id="Phobius"/>
    </source>
</evidence>
<keyword evidence="6 12" id="KW-0732">Signal</keyword>
<evidence type="ECO:0000313" key="13">
    <source>
        <dbReference type="EMBL" id="KAK7169481.1"/>
    </source>
</evidence>
<evidence type="ECO:0000256" key="4">
    <source>
        <dbReference type="ARBA" id="ARBA00022475"/>
    </source>
</evidence>
<dbReference type="GO" id="GO:0043235">
    <property type="term" value="C:receptor complex"/>
    <property type="evidence" value="ECO:0007669"/>
    <property type="project" value="TreeGrafter"/>
</dbReference>
<dbReference type="Pfam" id="PF04901">
    <property type="entry name" value="RAMP"/>
    <property type="match status" value="1"/>
</dbReference>
<feature type="transmembrane region" description="Helical" evidence="11">
    <location>
        <begin position="127"/>
        <end position="149"/>
    </location>
</feature>
<keyword evidence="7 11" id="KW-1133">Transmembrane helix</keyword>
<evidence type="ECO:0000256" key="10">
    <source>
        <dbReference type="ARBA" id="ARBA00023170"/>
    </source>
</evidence>
<dbReference type="PANTHER" id="PTHR14076:SF9">
    <property type="entry name" value="RECEPTOR ACTIVITY-MODIFYING PROTEIN 2"/>
    <property type="match status" value="1"/>
</dbReference>
<dbReference type="GO" id="GO:0031623">
    <property type="term" value="P:receptor internalization"/>
    <property type="evidence" value="ECO:0007669"/>
    <property type="project" value="TreeGrafter"/>
</dbReference>
<dbReference type="GO" id="GO:0006816">
    <property type="term" value="P:calcium ion transport"/>
    <property type="evidence" value="ECO:0007669"/>
    <property type="project" value="TreeGrafter"/>
</dbReference>
<feature type="signal peptide" evidence="12">
    <location>
        <begin position="1"/>
        <end position="25"/>
    </location>
</feature>
<dbReference type="GO" id="GO:0007186">
    <property type="term" value="P:G protein-coupled receptor signaling pathway"/>
    <property type="evidence" value="ECO:0007669"/>
    <property type="project" value="TreeGrafter"/>
</dbReference>
<dbReference type="InterPro" id="IPR038126">
    <property type="entry name" value="RAMP_sf"/>
</dbReference>
<dbReference type="GO" id="GO:0032870">
    <property type="term" value="P:cellular response to hormone stimulus"/>
    <property type="evidence" value="ECO:0007669"/>
    <property type="project" value="TreeGrafter"/>
</dbReference>
<dbReference type="InterPro" id="IPR006985">
    <property type="entry name" value="RAMP"/>
</dbReference>
<evidence type="ECO:0000256" key="3">
    <source>
        <dbReference type="ARBA" id="ARBA00022448"/>
    </source>
</evidence>
<keyword evidence="14" id="KW-1185">Reference proteome</keyword>
<dbReference type="GO" id="GO:0072659">
    <property type="term" value="P:protein localization to plasma membrane"/>
    <property type="evidence" value="ECO:0007669"/>
    <property type="project" value="TreeGrafter"/>
</dbReference>
<dbReference type="GO" id="GO:0009986">
    <property type="term" value="C:cell surface"/>
    <property type="evidence" value="ECO:0007669"/>
    <property type="project" value="TreeGrafter"/>
</dbReference>
<evidence type="ECO:0000256" key="6">
    <source>
        <dbReference type="ARBA" id="ARBA00022729"/>
    </source>
</evidence>
<comment type="subcellular location">
    <subcellularLocation>
        <location evidence="1">Cell membrane</location>
        <topology evidence="1">Single-pass type I membrane protein</topology>
    </subcellularLocation>
</comment>
<evidence type="ECO:0000256" key="5">
    <source>
        <dbReference type="ARBA" id="ARBA00022692"/>
    </source>
</evidence>
<keyword evidence="4" id="KW-1003">Cell membrane</keyword>
<dbReference type="AlphaFoldDB" id="A0AAN9DCU5"/>
<keyword evidence="9" id="KW-1015">Disulfide bond</keyword>
<keyword evidence="10" id="KW-0675">Receptor</keyword>
<dbReference type="GO" id="GO:0005886">
    <property type="term" value="C:plasma membrane"/>
    <property type="evidence" value="ECO:0007669"/>
    <property type="project" value="UniProtKB-SubCell"/>
</dbReference>
<keyword evidence="3" id="KW-0813">Transport</keyword>
<evidence type="ECO:0000256" key="8">
    <source>
        <dbReference type="ARBA" id="ARBA00023136"/>
    </source>
</evidence>
<proteinExistence type="inferred from homology"/>
<keyword evidence="8 11" id="KW-0472">Membrane</keyword>
<dbReference type="GO" id="GO:0008277">
    <property type="term" value="P:regulation of G protein-coupled receptor signaling pathway"/>
    <property type="evidence" value="ECO:0007669"/>
    <property type="project" value="InterPro"/>
</dbReference>
<keyword evidence="5 11" id="KW-0812">Transmembrane</keyword>
<evidence type="ECO:0000256" key="9">
    <source>
        <dbReference type="ARBA" id="ARBA00023157"/>
    </source>
</evidence>
<dbReference type="EMBL" id="JAYKXH010000005">
    <property type="protein sequence ID" value="KAK7169481.1"/>
    <property type="molecule type" value="Genomic_DNA"/>
</dbReference>
<comment type="caution">
    <text evidence="13">The sequence shown here is derived from an EMBL/GenBank/DDBJ whole genome shotgun (WGS) entry which is preliminary data.</text>
</comment>
<dbReference type="GO" id="GO:0001525">
    <property type="term" value="P:angiogenesis"/>
    <property type="evidence" value="ECO:0007669"/>
    <property type="project" value="TreeGrafter"/>
</dbReference>